<accession>A0A0F5MNH2</accession>
<gene>
    <name evidence="2" type="ORF">SZ25_00518</name>
</gene>
<keyword evidence="1" id="KW-1133">Transmembrane helix</keyword>
<feature type="transmembrane region" description="Helical" evidence="1">
    <location>
        <begin position="61"/>
        <end position="79"/>
    </location>
</feature>
<evidence type="ECO:0000256" key="1">
    <source>
        <dbReference type="SAM" id="Phobius"/>
    </source>
</evidence>
<evidence type="ECO:0000313" key="2">
    <source>
        <dbReference type="EMBL" id="KKB96368.1"/>
    </source>
</evidence>
<dbReference type="AlphaFoldDB" id="A0A0F5MNH2"/>
<sequence length="156" mass="17585">MANNIPNKKSGAKVLMYSIRLLIVIISFAILLISRYAFTFFIIAILPSLASFAIDKRLNKSASSTICAFNLMGVSPYIFTLWRSGGINEMSQTFIINPFVWISIYGTTSIGCMMLLLLPKITSHLFKIKSAHKLVQIEQEMKDMVELWGDEVINKN</sequence>
<comment type="caution">
    <text evidence="2">The sequence shown here is derived from an EMBL/GenBank/DDBJ whole genome shotgun (WGS) entry which is preliminary data.</text>
</comment>
<dbReference type="EMBL" id="JYHA01000087">
    <property type="protein sequence ID" value="KKB96368.1"/>
    <property type="molecule type" value="Genomic_DNA"/>
</dbReference>
<keyword evidence="1" id="KW-0812">Transmembrane</keyword>
<organism evidence="2 3">
    <name type="scientific">Candidatus Arcanibacter lacustris</name>
    <dbReference type="NCBI Taxonomy" id="1607817"/>
    <lineage>
        <taxon>Bacteria</taxon>
        <taxon>Pseudomonadati</taxon>
        <taxon>Pseudomonadota</taxon>
        <taxon>Alphaproteobacteria</taxon>
        <taxon>Rickettsiales</taxon>
        <taxon>Candidatus Arcanibacter</taxon>
    </lineage>
</organism>
<feature type="transmembrane region" description="Helical" evidence="1">
    <location>
        <begin position="99"/>
        <end position="118"/>
    </location>
</feature>
<keyword evidence="3" id="KW-1185">Reference proteome</keyword>
<dbReference type="Proteomes" id="UP000033358">
    <property type="component" value="Unassembled WGS sequence"/>
</dbReference>
<name>A0A0F5MNH2_9RICK</name>
<proteinExistence type="predicted"/>
<protein>
    <submittedName>
        <fullName evidence="2">Uncharacterized protein</fullName>
    </submittedName>
</protein>
<keyword evidence="1" id="KW-0472">Membrane</keyword>
<evidence type="ECO:0000313" key="3">
    <source>
        <dbReference type="Proteomes" id="UP000033358"/>
    </source>
</evidence>
<reference evidence="2 3" key="1">
    <citation type="submission" date="2015-02" db="EMBL/GenBank/DDBJ databases">
        <title>Single cell genomics of a rare environmental alphaproteobacterium provides unique insights into Rickettsiaceae evolution.</title>
        <authorList>
            <person name="Martijn J."/>
            <person name="Schulz F."/>
            <person name="Zaremba-Niedzwiedzka K."/>
            <person name="Viklund J."/>
            <person name="Stepanauskas R."/>
            <person name="Andersson S.G.E."/>
            <person name="Horn M."/>
            <person name="Guy L."/>
            <person name="Ettema T.J.G."/>
        </authorList>
    </citation>
    <scope>NUCLEOTIDE SEQUENCE [LARGE SCALE GENOMIC DNA]</scope>
    <source>
        <strain evidence="2 3">SCGC AAA041-L04</strain>
    </source>
</reference>